<dbReference type="Proteomes" id="UP000263268">
    <property type="component" value="Unassembled WGS sequence"/>
</dbReference>
<sequence length="163" mass="19098">MKAYLFLMLLCLLHTGCRGQNNNSNTTDSQEKIAQNNKQPKGSWTVNKAFDENGNLIQYDSIYSWSSNETYKDLSAEDMDSVLESFKSKFFKHYSHFEDEGFDDVFSKDSLFSKRFFNDDFFNSDFGQDFMDIDKLTQQMLARQKALLEKYQPKLIKPVEPQE</sequence>
<organism evidence="3 4">
    <name type="scientific">Xanthomarina gelatinilytica</name>
    <dbReference type="NCBI Taxonomy" id="1137281"/>
    <lineage>
        <taxon>Bacteria</taxon>
        <taxon>Pseudomonadati</taxon>
        <taxon>Bacteroidota</taxon>
        <taxon>Flavobacteriia</taxon>
        <taxon>Flavobacteriales</taxon>
        <taxon>Flavobacteriaceae</taxon>
        <taxon>Xanthomarina</taxon>
    </lineage>
</organism>
<comment type="caution">
    <text evidence="3">The sequence shown here is derived from an EMBL/GenBank/DDBJ whole genome shotgun (WGS) entry which is preliminary data.</text>
</comment>
<gene>
    <name evidence="3" type="ORF">DHV22_04070</name>
</gene>
<accession>A0A3D6BNL8</accession>
<reference evidence="3 4" key="1">
    <citation type="journal article" date="2018" name="Nat. Biotechnol.">
        <title>A standardized bacterial taxonomy based on genome phylogeny substantially revises the tree of life.</title>
        <authorList>
            <person name="Parks D.H."/>
            <person name="Chuvochina M."/>
            <person name="Waite D.W."/>
            <person name="Rinke C."/>
            <person name="Skarshewski A."/>
            <person name="Chaumeil P.A."/>
            <person name="Hugenholtz P."/>
        </authorList>
    </citation>
    <scope>NUCLEOTIDE SEQUENCE [LARGE SCALE GENOMIC DNA]</scope>
    <source>
        <strain evidence="3">UBA10227</strain>
    </source>
</reference>
<evidence type="ECO:0000256" key="1">
    <source>
        <dbReference type="SAM" id="MobiDB-lite"/>
    </source>
</evidence>
<keyword evidence="2" id="KW-0732">Signal</keyword>
<evidence type="ECO:0000313" key="4">
    <source>
        <dbReference type="Proteomes" id="UP000263268"/>
    </source>
</evidence>
<evidence type="ECO:0000256" key="2">
    <source>
        <dbReference type="SAM" id="SignalP"/>
    </source>
</evidence>
<feature type="chain" id="PRO_5017609099" description="Lipoprotein" evidence="2">
    <location>
        <begin position="20"/>
        <end position="163"/>
    </location>
</feature>
<dbReference type="AlphaFoldDB" id="A0A3D6BNL8"/>
<evidence type="ECO:0008006" key="5">
    <source>
        <dbReference type="Google" id="ProtNLM"/>
    </source>
</evidence>
<protein>
    <recommendedName>
        <fullName evidence="5">Lipoprotein</fullName>
    </recommendedName>
</protein>
<name>A0A3D6BNL8_9FLAO</name>
<proteinExistence type="predicted"/>
<feature type="region of interest" description="Disordered" evidence="1">
    <location>
        <begin position="21"/>
        <end position="40"/>
    </location>
</feature>
<evidence type="ECO:0000313" key="3">
    <source>
        <dbReference type="EMBL" id="HCY80826.1"/>
    </source>
</evidence>
<dbReference type="EMBL" id="DPRK01000065">
    <property type="protein sequence ID" value="HCY80826.1"/>
    <property type="molecule type" value="Genomic_DNA"/>
</dbReference>
<feature type="signal peptide" evidence="2">
    <location>
        <begin position="1"/>
        <end position="19"/>
    </location>
</feature>